<feature type="region of interest" description="Disordered" evidence="1">
    <location>
        <begin position="254"/>
        <end position="273"/>
    </location>
</feature>
<gene>
    <name evidence="4" type="ORF">FBEOM_4205</name>
</gene>
<organism evidence="4 5">
    <name type="scientific">Fusarium beomiforme</name>
    <dbReference type="NCBI Taxonomy" id="44412"/>
    <lineage>
        <taxon>Eukaryota</taxon>
        <taxon>Fungi</taxon>
        <taxon>Dikarya</taxon>
        <taxon>Ascomycota</taxon>
        <taxon>Pezizomycotina</taxon>
        <taxon>Sordariomycetes</taxon>
        <taxon>Hypocreomycetidae</taxon>
        <taxon>Hypocreales</taxon>
        <taxon>Nectriaceae</taxon>
        <taxon>Fusarium</taxon>
        <taxon>Fusarium burgessii species complex</taxon>
    </lineage>
</organism>
<proteinExistence type="predicted"/>
<keyword evidence="2" id="KW-0732">Signal</keyword>
<evidence type="ECO:0000259" key="3">
    <source>
        <dbReference type="Pfam" id="PF25485"/>
    </source>
</evidence>
<evidence type="ECO:0000256" key="2">
    <source>
        <dbReference type="SAM" id="SignalP"/>
    </source>
</evidence>
<feature type="domain" description="DUF7908" evidence="3">
    <location>
        <begin position="122"/>
        <end position="249"/>
    </location>
</feature>
<reference evidence="4" key="2">
    <citation type="submission" date="2020-02" db="EMBL/GenBank/DDBJ databases">
        <title>Identification and distribution of gene clusters putatively required for synthesis of sphingolipid metabolism inhibitors in phylogenetically diverse species of the filamentous fungus Fusarium.</title>
        <authorList>
            <person name="Kim H.-S."/>
            <person name="Busman M."/>
            <person name="Brown D.W."/>
            <person name="Divon H."/>
            <person name="Uhlig S."/>
            <person name="Proctor R.H."/>
        </authorList>
    </citation>
    <scope>NUCLEOTIDE SEQUENCE</scope>
    <source>
        <strain evidence="4">NRRL 25174</strain>
    </source>
</reference>
<accession>A0A9P5ANQ3</accession>
<evidence type="ECO:0000256" key="1">
    <source>
        <dbReference type="SAM" id="MobiDB-lite"/>
    </source>
</evidence>
<comment type="caution">
    <text evidence="4">The sequence shown here is derived from an EMBL/GenBank/DDBJ whole genome shotgun (WGS) entry which is preliminary data.</text>
</comment>
<dbReference type="AlphaFoldDB" id="A0A9P5ANQ3"/>
<dbReference type="OrthoDB" id="3563678at2759"/>
<feature type="signal peptide" evidence="2">
    <location>
        <begin position="1"/>
        <end position="19"/>
    </location>
</feature>
<dbReference type="EMBL" id="PVQB02000171">
    <property type="protein sequence ID" value="KAF4341888.1"/>
    <property type="molecule type" value="Genomic_DNA"/>
</dbReference>
<sequence length="682" mass="73128">MCRCLILLLLPVLFNRIVAQDVEKGPKTYCVTYLSTYLVPISSNATGSLPTDGIIISPQTLDPVLSASTPLAESIYTSTRTRLSASTPFEFKIVESTFSTGTPETTPTVAPTDPGTNNELVIFRIVPNTDESRRHRRKRALGGFVGSTSEACQEASSFSLSEGRLLDNGRPIYYDGEDYKELRGARRSVPWGAIATTFAGDGGFLRFRNTALPNDESGFCQTPEDGQVYITFTSSPPGCVPIRLSVVGVDEYEDGETSSSSLSSTAPQTLEPPTDSMVASLPFSTVSPIAPTNPSEITSVVGFPTVISPSLDFTQLTTPIPPSLGPSKTQPMQTSSFRFYNTSSIAFPTEPIETSGELSLTNPPGVTFTQSQLPSDETSSEFLEVTISEDPAFNVLPFTSGFATESSESTTADVFSTGLLSTQSQPTSYDASSNVSKVTSTATETDITGLEPAVSSSETGTISEVRDITTEISTTTTDAETTTSPPSPARESYLVNPTVLFNGDQDWDDEVQALNLPFPVGIYTESSDTIFVGVNGLISLTDGATESSNNPFPDSSLPPVTIAAYWDNLRIVANSGYEITYNIYDDSGYRAVNLDWCVVGDDNVVTHFMVILQAYDLSNPQAAFMRYFQSNGGKSATIAVQKLGAGKFLQYSYNEDGKVPDGGSTVLFFTLGGDERVVYVPP</sequence>
<evidence type="ECO:0000313" key="5">
    <source>
        <dbReference type="Proteomes" id="UP000730481"/>
    </source>
</evidence>
<reference evidence="4" key="1">
    <citation type="journal article" date="2017" name="Mycologia">
        <title>Fusarium algeriense, sp. nov., a novel toxigenic crown rot pathogen of durum wheat from Algeria is nested in the Fusarium burgessii species complex.</title>
        <authorList>
            <person name="Laraba I."/>
            <person name="Keddad A."/>
            <person name="Boureghda H."/>
            <person name="Abdallah N."/>
            <person name="Vaughan M.M."/>
            <person name="Proctor R.H."/>
            <person name="Busman M."/>
            <person name="O'Donnell K."/>
        </authorList>
    </citation>
    <scope>NUCLEOTIDE SEQUENCE</scope>
    <source>
        <strain evidence="4">NRRL 25174</strain>
    </source>
</reference>
<dbReference type="Proteomes" id="UP000730481">
    <property type="component" value="Unassembled WGS sequence"/>
</dbReference>
<dbReference type="Pfam" id="PF25485">
    <property type="entry name" value="DUF7908"/>
    <property type="match status" value="1"/>
</dbReference>
<protein>
    <recommendedName>
        <fullName evidence="3">DUF7908 domain-containing protein</fullName>
    </recommendedName>
</protein>
<name>A0A9P5ANQ3_9HYPO</name>
<evidence type="ECO:0000313" key="4">
    <source>
        <dbReference type="EMBL" id="KAF4341888.1"/>
    </source>
</evidence>
<dbReference type="InterPro" id="IPR057230">
    <property type="entry name" value="DUF7908"/>
</dbReference>
<feature type="chain" id="PRO_5040330189" description="DUF7908 domain-containing protein" evidence="2">
    <location>
        <begin position="20"/>
        <end position="682"/>
    </location>
</feature>
<keyword evidence="5" id="KW-1185">Reference proteome</keyword>